<reference evidence="3" key="3">
    <citation type="submission" date="2020-09" db="EMBL/GenBank/DDBJ databases">
        <authorList>
            <person name="Sun Q."/>
            <person name="Ohkuma M."/>
        </authorList>
    </citation>
    <scope>NUCLEOTIDE SEQUENCE</scope>
    <source>
        <strain evidence="3">JCM 4834</strain>
    </source>
</reference>
<dbReference type="KEGG" id="ssub:CP968_16320"/>
<dbReference type="EMBL" id="BMVX01000040">
    <property type="protein sequence ID" value="GGZ95814.1"/>
    <property type="molecule type" value="Genomic_DNA"/>
</dbReference>
<dbReference type="GO" id="GO:0005524">
    <property type="term" value="F:ATP binding"/>
    <property type="evidence" value="ECO:0007669"/>
    <property type="project" value="UniProtKB-KW"/>
</dbReference>
<keyword evidence="1" id="KW-0418">Kinase</keyword>
<dbReference type="Proteomes" id="UP000634660">
    <property type="component" value="Unassembled WGS sequence"/>
</dbReference>
<dbReference type="Pfam" id="PF13581">
    <property type="entry name" value="HATPase_c_2"/>
    <property type="match status" value="1"/>
</dbReference>
<reference evidence="4 5" key="2">
    <citation type="submission" date="2017-09" db="EMBL/GenBank/DDBJ databases">
        <authorList>
            <person name="Lee N."/>
            <person name="Cho B.-K."/>
        </authorList>
    </citation>
    <scope>NUCLEOTIDE SEQUENCE [LARGE SCALE GENOMIC DNA]</scope>
    <source>
        <strain evidence="4 5">ATCC 27467</strain>
    </source>
</reference>
<dbReference type="CDD" id="cd16936">
    <property type="entry name" value="HATPase_RsbW-like"/>
    <property type="match status" value="1"/>
</dbReference>
<organism evidence="4 5">
    <name type="scientific">Streptomyces subrutilus</name>
    <dbReference type="NCBI Taxonomy" id="36818"/>
    <lineage>
        <taxon>Bacteria</taxon>
        <taxon>Bacillati</taxon>
        <taxon>Actinomycetota</taxon>
        <taxon>Actinomycetes</taxon>
        <taxon>Kitasatosporales</taxon>
        <taxon>Streptomycetaceae</taxon>
        <taxon>Streptomyces</taxon>
    </lineage>
</organism>
<dbReference type="InterPro" id="IPR050267">
    <property type="entry name" value="Anti-sigma-factor_SerPK"/>
</dbReference>
<evidence type="ECO:0000256" key="1">
    <source>
        <dbReference type="ARBA" id="ARBA00022527"/>
    </source>
</evidence>
<evidence type="ECO:0000259" key="2">
    <source>
        <dbReference type="Pfam" id="PF13581"/>
    </source>
</evidence>
<dbReference type="SUPFAM" id="SSF55874">
    <property type="entry name" value="ATPase domain of HSP90 chaperone/DNA topoisomerase II/histidine kinase"/>
    <property type="match status" value="1"/>
</dbReference>
<keyword evidence="4" id="KW-0067">ATP-binding</keyword>
<evidence type="ECO:0000313" key="5">
    <source>
        <dbReference type="Proteomes" id="UP000326831"/>
    </source>
</evidence>
<dbReference type="InterPro" id="IPR036890">
    <property type="entry name" value="HATPase_C_sf"/>
</dbReference>
<dbReference type="PANTHER" id="PTHR35526">
    <property type="entry name" value="ANTI-SIGMA-F FACTOR RSBW-RELATED"/>
    <property type="match status" value="1"/>
</dbReference>
<keyword evidence="4" id="KW-0547">Nucleotide-binding</keyword>
<name>A0A5P2USJ3_9ACTN</name>
<keyword evidence="1" id="KW-0808">Transferase</keyword>
<dbReference type="Gene3D" id="3.30.565.10">
    <property type="entry name" value="Histidine kinase-like ATPase, C-terminal domain"/>
    <property type="match status" value="1"/>
</dbReference>
<dbReference type="AlphaFoldDB" id="A0A5P2USJ3"/>
<dbReference type="GO" id="GO:0004674">
    <property type="term" value="F:protein serine/threonine kinase activity"/>
    <property type="evidence" value="ECO:0007669"/>
    <property type="project" value="UniProtKB-KW"/>
</dbReference>
<dbReference type="PANTHER" id="PTHR35526:SF3">
    <property type="entry name" value="ANTI-SIGMA-F FACTOR RSBW"/>
    <property type="match status" value="1"/>
</dbReference>
<evidence type="ECO:0000313" key="4">
    <source>
        <dbReference type="EMBL" id="QEU79687.1"/>
    </source>
</evidence>
<keyword evidence="5" id="KW-1185">Reference proteome</keyword>
<dbReference type="EMBL" id="CP023701">
    <property type="protein sequence ID" value="QEU79687.1"/>
    <property type="molecule type" value="Genomic_DNA"/>
</dbReference>
<gene>
    <name evidence="4" type="ORF">CP968_16320</name>
    <name evidence="3" type="ORF">GCM10010371_64810</name>
</gene>
<feature type="domain" description="Histidine kinase/HSP90-like ATPase" evidence="2">
    <location>
        <begin position="10"/>
        <end position="117"/>
    </location>
</feature>
<dbReference type="RefSeq" id="WP_150518700.1">
    <property type="nucleotide sequence ID" value="NZ_BMVX01000040.1"/>
</dbReference>
<proteinExistence type="predicted"/>
<sequence length="138" mass="14213">MKPFRAELLALPKEVSALRRAVRAHVGAPCDDLQLCVGELLANVIAHVGEGAPATLTLTRTADGGTRVEVGDPGPRGWPVLRRAAGGDEGGRGLALLDAVAGRWGVRAGPGAGKTVWAELPPPLDRGARALDAGHSHQ</sequence>
<dbReference type="InterPro" id="IPR003594">
    <property type="entry name" value="HATPase_dom"/>
</dbReference>
<dbReference type="Proteomes" id="UP000326831">
    <property type="component" value="Chromosome"/>
</dbReference>
<dbReference type="OrthoDB" id="3211521at2"/>
<protein>
    <submittedName>
        <fullName evidence="4">ATP-binding protein</fullName>
    </submittedName>
</protein>
<accession>A0A5P2USJ3</accession>
<keyword evidence="1" id="KW-0723">Serine/threonine-protein kinase</keyword>
<evidence type="ECO:0000313" key="3">
    <source>
        <dbReference type="EMBL" id="GGZ95814.1"/>
    </source>
</evidence>
<reference evidence="3" key="1">
    <citation type="journal article" date="2014" name="Int. J. Syst. Evol. Microbiol.">
        <title>Complete genome sequence of Corynebacterium casei LMG S-19264T (=DSM 44701T), isolated from a smear-ripened cheese.</title>
        <authorList>
            <consortium name="US DOE Joint Genome Institute (JGI-PGF)"/>
            <person name="Walter F."/>
            <person name="Albersmeier A."/>
            <person name="Kalinowski J."/>
            <person name="Ruckert C."/>
        </authorList>
    </citation>
    <scope>NUCLEOTIDE SEQUENCE</scope>
    <source>
        <strain evidence="3">JCM 4834</strain>
    </source>
</reference>